<gene>
    <name evidence="2" type="ORF">RostovM3_00035</name>
</gene>
<dbReference type="EMBL" id="MN379461">
    <property type="protein sequence ID" value="QGH75045.1"/>
    <property type="molecule type" value="Genomic_DNA"/>
</dbReference>
<name>A0A5Q2WEV1_9CAUD</name>
<accession>A0A5Q2WEV1</accession>
<feature type="region of interest" description="Disordered" evidence="1">
    <location>
        <begin position="20"/>
        <end position="43"/>
    </location>
</feature>
<evidence type="ECO:0000256" key="1">
    <source>
        <dbReference type="SAM" id="MobiDB-lite"/>
    </source>
</evidence>
<sequence length="58" mass="6133">MGVVAVAGVQNYIDELRSPANAPSTVERKGADNPLVDTGEMKQSVTYNIQTGRPSEGL</sequence>
<reference evidence="2" key="1">
    <citation type="submission" date="2019-08" db="EMBL/GenBank/DDBJ databases">
        <authorList>
            <person name="Pogozhova M.P."/>
            <person name="Pisanov R.V."/>
            <person name="Gaevskaya N.E."/>
            <person name="Vodopyanov A.S."/>
        </authorList>
    </citation>
    <scope>NUCLEOTIDE SEQUENCE</scope>
</reference>
<organism evidence="2">
    <name type="scientific">Vibrio phage Rostov M3</name>
    <dbReference type="NCBI Taxonomy" id="2660724"/>
    <lineage>
        <taxon>Viruses</taxon>
        <taxon>Duplodnaviria</taxon>
        <taxon>Heunggongvirae</taxon>
        <taxon>Uroviricota</taxon>
        <taxon>Caudoviricetes</taxon>
    </lineage>
</organism>
<proteinExistence type="predicted"/>
<evidence type="ECO:0000313" key="2">
    <source>
        <dbReference type="EMBL" id="QGH75045.1"/>
    </source>
</evidence>
<protein>
    <submittedName>
        <fullName evidence="2">Uncharacterized protein</fullName>
    </submittedName>
</protein>